<proteinExistence type="predicted"/>
<feature type="region of interest" description="Disordered" evidence="1">
    <location>
        <begin position="1"/>
        <end position="21"/>
    </location>
</feature>
<evidence type="ECO:0000313" key="3">
    <source>
        <dbReference type="Proteomes" id="UP001501447"/>
    </source>
</evidence>
<name>A0ABP6C294_9ACTN</name>
<reference evidence="3" key="1">
    <citation type="journal article" date="2019" name="Int. J. Syst. Evol. Microbiol.">
        <title>The Global Catalogue of Microorganisms (GCM) 10K type strain sequencing project: providing services to taxonomists for standard genome sequencing and annotation.</title>
        <authorList>
            <consortium name="The Broad Institute Genomics Platform"/>
            <consortium name="The Broad Institute Genome Sequencing Center for Infectious Disease"/>
            <person name="Wu L."/>
            <person name="Ma J."/>
        </authorList>
    </citation>
    <scope>NUCLEOTIDE SEQUENCE [LARGE SCALE GENOMIC DNA]</scope>
    <source>
        <strain evidence="3">JCM 16373</strain>
    </source>
</reference>
<evidence type="ECO:0000256" key="1">
    <source>
        <dbReference type="SAM" id="MobiDB-lite"/>
    </source>
</evidence>
<dbReference type="Proteomes" id="UP001501447">
    <property type="component" value="Unassembled WGS sequence"/>
</dbReference>
<dbReference type="EMBL" id="BAAARJ010000003">
    <property type="protein sequence ID" value="GAA2598683.1"/>
    <property type="molecule type" value="Genomic_DNA"/>
</dbReference>
<comment type="caution">
    <text evidence="2">The sequence shown here is derived from an EMBL/GenBank/DDBJ whole genome shotgun (WGS) entry which is preliminary data.</text>
</comment>
<organism evidence="2 3">
    <name type="scientific">Streptomyces axinellae</name>
    <dbReference type="NCBI Taxonomy" id="552788"/>
    <lineage>
        <taxon>Bacteria</taxon>
        <taxon>Bacillati</taxon>
        <taxon>Actinomycetota</taxon>
        <taxon>Actinomycetes</taxon>
        <taxon>Kitasatosporales</taxon>
        <taxon>Streptomycetaceae</taxon>
        <taxon>Streptomyces</taxon>
    </lineage>
</organism>
<evidence type="ECO:0000313" key="2">
    <source>
        <dbReference type="EMBL" id="GAA2598683.1"/>
    </source>
</evidence>
<protein>
    <submittedName>
        <fullName evidence="2">Uncharacterized protein</fullName>
    </submittedName>
</protein>
<keyword evidence="3" id="KW-1185">Reference proteome</keyword>
<accession>A0ABP6C294</accession>
<gene>
    <name evidence="2" type="ORF">GCM10009863_10060</name>
</gene>
<sequence>MRLPPLPQGGVSAMPRDPTAAPWRQGWCGRCPVCDKPLTVVKLTEKHHGGVPTTIIRCRCGCTTKKKARP</sequence>